<sequence>MANPSYIMLTLVVVIVLQFIVFVVAEGMQDESPLAKRRRLSIQRLRNSGRLRRIFKKSSDLPETEGYVEDDWVDPAEFLEFLDELNALERLKENSFESDKRGGERRKNGWLTGMFGKRSSPSIRQARNIPQAYLSGDYFGKRFTDSDENWKRAYNIDMPEKKRLLEDSGRQTTEIRRAYFRCLGGVDWPHSKEMSIQFAFNL</sequence>
<protein>
    <submittedName>
        <fullName evidence="2">Uncharacterized protein</fullName>
    </submittedName>
</protein>
<evidence type="ECO:0000313" key="3">
    <source>
        <dbReference type="Proteomes" id="UP001152320"/>
    </source>
</evidence>
<dbReference type="Proteomes" id="UP001152320">
    <property type="component" value="Chromosome 19"/>
</dbReference>
<keyword evidence="1" id="KW-0812">Transmembrane</keyword>
<proteinExistence type="predicted"/>
<gene>
    <name evidence="2" type="ORF">HOLleu_35919</name>
</gene>
<feature type="transmembrane region" description="Helical" evidence="1">
    <location>
        <begin position="6"/>
        <end position="28"/>
    </location>
</feature>
<evidence type="ECO:0000256" key="1">
    <source>
        <dbReference type="SAM" id="Phobius"/>
    </source>
</evidence>
<reference evidence="2" key="1">
    <citation type="submission" date="2021-10" db="EMBL/GenBank/DDBJ databases">
        <title>Tropical sea cucumber genome reveals ecological adaptation and Cuvierian tubules defense mechanism.</title>
        <authorList>
            <person name="Chen T."/>
        </authorList>
    </citation>
    <scope>NUCLEOTIDE SEQUENCE</scope>
    <source>
        <strain evidence="2">Nanhai2018</strain>
        <tissue evidence="2">Muscle</tissue>
    </source>
</reference>
<dbReference type="AlphaFoldDB" id="A0A9Q1BD97"/>
<organism evidence="2 3">
    <name type="scientific">Holothuria leucospilota</name>
    <name type="common">Black long sea cucumber</name>
    <name type="synonym">Mertensiothuria leucospilota</name>
    <dbReference type="NCBI Taxonomy" id="206669"/>
    <lineage>
        <taxon>Eukaryota</taxon>
        <taxon>Metazoa</taxon>
        <taxon>Echinodermata</taxon>
        <taxon>Eleutherozoa</taxon>
        <taxon>Echinozoa</taxon>
        <taxon>Holothuroidea</taxon>
        <taxon>Aspidochirotacea</taxon>
        <taxon>Aspidochirotida</taxon>
        <taxon>Holothuriidae</taxon>
        <taxon>Holothuria</taxon>
    </lineage>
</organism>
<evidence type="ECO:0000313" key="2">
    <source>
        <dbReference type="EMBL" id="KAJ8023466.1"/>
    </source>
</evidence>
<keyword evidence="1" id="KW-0472">Membrane</keyword>
<comment type="caution">
    <text evidence="2">The sequence shown here is derived from an EMBL/GenBank/DDBJ whole genome shotgun (WGS) entry which is preliminary data.</text>
</comment>
<dbReference type="EMBL" id="JAIZAY010000019">
    <property type="protein sequence ID" value="KAJ8023466.1"/>
    <property type="molecule type" value="Genomic_DNA"/>
</dbReference>
<accession>A0A9Q1BD97</accession>
<name>A0A9Q1BD97_HOLLE</name>
<keyword evidence="3" id="KW-1185">Reference proteome</keyword>
<keyword evidence="1" id="KW-1133">Transmembrane helix</keyword>